<evidence type="ECO:0000256" key="4">
    <source>
        <dbReference type="ARBA" id="ARBA00022670"/>
    </source>
</evidence>
<dbReference type="PANTHER" id="PTHR43253">
    <property type="entry name" value="TRICORN PROTEASE HOMOLOG 2-RELATED"/>
    <property type="match status" value="1"/>
</dbReference>
<reference evidence="9" key="1">
    <citation type="journal article" date="2015" name="Front. Microbiol.">
        <title>Identification of novel esterase-active enzymes from hot environments by use of the host bacterium Thermus thermophilus.</title>
        <authorList>
            <person name="Leis B."/>
            <person name="Angelov A."/>
            <person name="Mientus M."/>
            <person name="Li H."/>
            <person name="Pham V.T."/>
            <person name="Lauinger B."/>
            <person name="Bongen P."/>
            <person name="Pietruszka J."/>
            <person name="Goncalves L.G."/>
            <person name="Santos H."/>
            <person name="Liebl W."/>
        </authorList>
    </citation>
    <scope>NUCLEOTIDE SEQUENCE</scope>
</reference>
<evidence type="ECO:0000256" key="5">
    <source>
        <dbReference type="ARBA" id="ARBA00022801"/>
    </source>
</evidence>
<evidence type="ECO:0000259" key="8">
    <source>
        <dbReference type="SMART" id="SM00245"/>
    </source>
</evidence>
<dbReference type="AlphaFoldDB" id="A0A0G2YFV7"/>
<dbReference type="Pfam" id="PF14685">
    <property type="entry name" value="PDZ_Tricorn"/>
    <property type="match status" value="1"/>
</dbReference>
<dbReference type="Gene3D" id="3.90.226.10">
    <property type="entry name" value="2-enoyl-CoA Hydratase, Chain A, domain 1"/>
    <property type="match status" value="1"/>
</dbReference>
<keyword evidence="7" id="KW-1133">Transmembrane helix</keyword>
<accession>A0A0G2YFV7</accession>
<organism evidence="9">
    <name type="scientific">uncultured organism</name>
    <dbReference type="NCBI Taxonomy" id="155900"/>
    <lineage>
        <taxon>unclassified sequences</taxon>
        <taxon>environmental samples</taxon>
    </lineage>
</organism>
<evidence type="ECO:0000313" key="9">
    <source>
        <dbReference type="EMBL" id="AKI85257.2"/>
    </source>
</evidence>
<dbReference type="InterPro" id="IPR036034">
    <property type="entry name" value="PDZ_sf"/>
</dbReference>
<feature type="transmembrane region" description="Helical" evidence="7">
    <location>
        <begin position="885"/>
        <end position="907"/>
    </location>
</feature>
<dbReference type="Pfam" id="PF26550">
    <property type="entry name" value="Tricorn_2nd"/>
    <property type="match status" value="1"/>
</dbReference>
<dbReference type="InterPro" id="IPR012393">
    <property type="entry name" value="Tricorn_protease"/>
</dbReference>
<name>A0A0G2YFV7_9ZZZZ</name>
<evidence type="ECO:0000256" key="3">
    <source>
        <dbReference type="ARBA" id="ARBA00022490"/>
    </source>
</evidence>
<dbReference type="InterPro" id="IPR015943">
    <property type="entry name" value="WD40/YVTN_repeat-like_dom_sf"/>
</dbReference>
<dbReference type="GO" id="GO:0006508">
    <property type="term" value="P:proteolysis"/>
    <property type="evidence" value="ECO:0007669"/>
    <property type="project" value="UniProtKB-KW"/>
</dbReference>
<comment type="subcellular location">
    <subcellularLocation>
        <location evidence="1">Cytoplasm</location>
    </subcellularLocation>
</comment>
<sequence length="917" mass="105480">MWINDRFYFISDHEGIGNIYSVDLYGNDLKKHTSFREFYVRNGNSDGKNIVFQSAGDIYVFNPINDNVDKIIVNVPISGNHKRPDFVDFWNYFTEFRIKEGVLSVTSRGKSFIMDPWEGPAIQIGVKNGVRYKLTKFIDKFTLITVSDESGEERLEIYNIKDGNKNIIDLDLGLIEGVFPSPKGNYIVVTNNRFEIWLINTKDKNSKIIDKAEGIIYQVAWHPSEGMIAYTYPDDYGFQHIKIYEIQSSKQYDVTNLGNNDFSPSFDPNGDFLFYLSTRNLDPVSDQIYFNFGFLKTVKPYYIPLKKGKSLYKSTLFDNETNDVYLNNNLKEKTSVLPIEESNYVKLVAADGKIFLLSYPIRGALSTWLFGGIRSDGILEAYDINLRTKDQWLTNVTDFEIDTENKNLLVRQNKVLRIVSTQNKPDLSSQEPGKKSGIIDMNRVKIFVDPVKEWSQMFREAWRLMRENYWKEDMNGINWSYIYEKYSKLLYKINSRSELSDLIKEMQGELGTSHAYEMGGDYDVEKPYTIGGLGAEFRYSGECYEITRIYEGDPSYVEEKSPLKDPGVDIEEGDCLVSIDGVKLNKTIKPQNLLINKSGEQVILEVRKKDGKILTFSVRTLKDEKYLIYRDWVEKNRRYVHEITNGKVGYVHIPDMGPRGFIEFFKLYPFEVLNYGKVIIDIRYNGGGMVSQLLIEKMLPKRIGKDVPRRGKAYPYPSYSPEKLVLIINEYAGSDGDIFSKAFKSYDLGKIIGTRTWGGVIGINPRYRLVDGTIVTQPQFAFFFEDVGIGVENYGVDPDIEVEISPQDYAHNKDTQLYKAIEIIQEKIKTRSYFPSLSSNSFGASFSLTAPLPVFPLSSYVNDTIFPTFHTFFTFDISTSFSSPLILNFTFVAIILNLRMSLINITIEFRVILYANR</sequence>
<keyword evidence="7" id="KW-0472">Membrane</keyword>
<dbReference type="InterPro" id="IPR029414">
    <property type="entry name" value="Tricorn_PDZ"/>
</dbReference>
<dbReference type="Gene3D" id="3.30.750.44">
    <property type="match status" value="1"/>
</dbReference>
<protein>
    <submittedName>
        <fullName evidence="9">Peptidase S41</fullName>
    </submittedName>
</protein>
<keyword evidence="6" id="KW-0720">Serine protease</keyword>
<keyword evidence="7" id="KW-0812">Transmembrane</keyword>
<dbReference type="SUPFAM" id="SSF50156">
    <property type="entry name" value="PDZ domain-like"/>
    <property type="match status" value="1"/>
</dbReference>
<dbReference type="GO" id="GO:0008236">
    <property type="term" value="F:serine-type peptidase activity"/>
    <property type="evidence" value="ECO:0007669"/>
    <property type="project" value="UniProtKB-KW"/>
</dbReference>
<dbReference type="SMART" id="SM00245">
    <property type="entry name" value="TSPc"/>
    <property type="match status" value="1"/>
</dbReference>
<proteinExistence type="inferred from homology"/>
<dbReference type="InterPro" id="IPR029045">
    <property type="entry name" value="ClpP/crotonase-like_dom_sf"/>
</dbReference>
<dbReference type="Pfam" id="PF14684">
    <property type="entry name" value="Tricorn_C1"/>
    <property type="match status" value="1"/>
</dbReference>
<dbReference type="Gene3D" id="2.30.42.10">
    <property type="match status" value="1"/>
</dbReference>
<dbReference type="EMBL" id="KP892656">
    <property type="protein sequence ID" value="AKI85257.2"/>
    <property type="molecule type" value="Genomic_DNA"/>
</dbReference>
<comment type="similarity">
    <text evidence="2">Belongs to the peptidase S41B family.</text>
</comment>
<evidence type="ECO:0000256" key="2">
    <source>
        <dbReference type="ARBA" id="ARBA00008524"/>
    </source>
</evidence>
<evidence type="ECO:0000256" key="7">
    <source>
        <dbReference type="SAM" id="Phobius"/>
    </source>
</evidence>
<dbReference type="SUPFAM" id="SSF82171">
    <property type="entry name" value="DPP6 N-terminal domain-like"/>
    <property type="match status" value="1"/>
</dbReference>
<keyword evidence="5" id="KW-0378">Hydrolase</keyword>
<dbReference type="SUPFAM" id="SSF52096">
    <property type="entry name" value="ClpP/crotonase"/>
    <property type="match status" value="1"/>
</dbReference>
<evidence type="ECO:0000256" key="6">
    <source>
        <dbReference type="ARBA" id="ARBA00022825"/>
    </source>
</evidence>
<dbReference type="CDD" id="cd10828">
    <property type="entry name" value="cpPDZ_Tricorn-protease"/>
    <property type="match status" value="1"/>
</dbReference>
<keyword evidence="3" id="KW-0963">Cytoplasm</keyword>
<dbReference type="InterPro" id="IPR028204">
    <property type="entry name" value="Tricorn_C1"/>
</dbReference>
<evidence type="ECO:0000256" key="1">
    <source>
        <dbReference type="ARBA" id="ARBA00004496"/>
    </source>
</evidence>
<keyword evidence="4" id="KW-0645">Protease</keyword>
<dbReference type="PANTHER" id="PTHR43253:SF1">
    <property type="entry name" value="TRICORN PROTEASE HOMOLOG 2-RELATED"/>
    <property type="match status" value="1"/>
</dbReference>
<dbReference type="Gene3D" id="2.120.10.60">
    <property type="entry name" value="Tricorn protease N-terminal domain"/>
    <property type="match status" value="1"/>
</dbReference>
<dbReference type="CDD" id="cd07562">
    <property type="entry name" value="Peptidase_S41_TRI"/>
    <property type="match status" value="1"/>
</dbReference>
<dbReference type="Gene3D" id="2.130.10.10">
    <property type="entry name" value="YVTN repeat-like/Quinoprotein amine dehydrogenase"/>
    <property type="match status" value="1"/>
</dbReference>
<feature type="domain" description="Tail specific protease" evidence="8">
    <location>
        <begin position="613"/>
        <end position="803"/>
    </location>
</feature>
<dbReference type="Pfam" id="PF03572">
    <property type="entry name" value="Peptidase_S41"/>
    <property type="match status" value="1"/>
</dbReference>
<dbReference type="InterPro" id="IPR005151">
    <property type="entry name" value="Tail-specific_protease"/>
</dbReference>